<name>A0A537J065_9BACT</name>
<dbReference type="InterPro" id="IPR018699">
    <property type="entry name" value="DUF2203"/>
</dbReference>
<comment type="caution">
    <text evidence="1">The sequence shown here is derived from an EMBL/GenBank/DDBJ whole genome shotgun (WGS) entry which is preliminary data.</text>
</comment>
<dbReference type="EMBL" id="VBAP01000008">
    <property type="protein sequence ID" value="TMI76949.1"/>
    <property type="molecule type" value="Genomic_DNA"/>
</dbReference>
<reference evidence="1 2" key="1">
    <citation type="journal article" date="2019" name="Nat. Microbiol.">
        <title>Mediterranean grassland soil C-N compound turnover is dependent on rainfall and depth, and is mediated by genomically divergent microorganisms.</title>
        <authorList>
            <person name="Diamond S."/>
            <person name="Andeer P.F."/>
            <person name="Li Z."/>
            <person name="Crits-Christoph A."/>
            <person name="Burstein D."/>
            <person name="Anantharaman K."/>
            <person name="Lane K.R."/>
            <person name="Thomas B.C."/>
            <person name="Pan C."/>
            <person name="Northen T.R."/>
            <person name="Banfield J.F."/>
        </authorList>
    </citation>
    <scope>NUCLEOTIDE SEQUENCE [LARGE SCALE GENOMIC DNA]</scope>
    <source>
        <strain evidence="1">NP_8</strain>
    </source>
</reference>
<organism evidence="1 2">
    <name type="scientific">Candidatus Segetimicrobium genomatis</name>
    <dbReference type="NCBI Taxonomy" id="2569760"/>
    <lineage>
        <taxon>Bacteria</taxon>
        <taxon>Bacillati</taxon>
        <taxon>Candidatus Sysuimicrobiota</taxon>
        <taxon>Candidatus Sysuimicrobiia</taxon>
        <taxon>Candidatus Sysuimicrobiales</taxon>
        <taxon>Candidatus Segetimicrobiaceae</taxon>
        <taxon>Candidatus Segetimicrobium</taxon>
    </lineage>
</organism>
<evidence type="ECO:0000313" key="1">
    <source>
        <dbReference type="EMBL" id="TMI76949.1"/>
    </source>
</evidence>
<dbReference type="Pfam" id="PF09969">
    <property type="entry name" value="DUF2203"/>
    <property type="match status" value="1"/>
</dbReference>
<evidence type="ECO:0000313" key="2">
    <source>
        <dbReference type="Proteomes" id="UP000318834"/>
    </source>
</evidence>
<dbReference type="AlphaFoldDB" id="A0A537J065"/>
<proteinExistence type="predicted"/>
<protein>
    <submittedName>
        <fullName evidence="1">DUF2203 family protein</fullName>
    </submittedName>
</protein>
<sequence length="181" mass="20120">MVRRDTTRSVSASENSLSAGTTALLDASGAGPYSGERDPVPMRPIRYFSLDEANRTLLQVAPLLARLKELHASGIPLKERLDILWQRLETGNRVLDEIGARQQELDAQAQEVAEILRRLDEIGCVVRDAQTGLVDFPAQFRGTGYFLCWRLGEDAVHYWHGAQEGFAGRKPLSTMPGHLIH</sequence>
<accession>A0A537J065</accession>
<dbReference type="Proteomes" id="UP000318834">
    <property type="component" value="Unassembled WGS sequence"/>
</dbReference>
<gene>
    <name evidence="1" type="ORF">E6H05_01690</name>
</gene>